<proteinExistence type="predicted"/>
<dbReference type="Proteomes" id="UP000588604">
    <property type="component" value="Unassembled WGS sequence"/>
</dbReference>
<name>A0A841MFB7_9BACT</name>
<dbReference type="AlphaFoldDB" id="A0A841MFB7"/>
<evidence type="ECO:0000313" key="2">
    <source>
        <dbReference type="Proteomes" id="UP000588604"/>
    </source>
</evidence>
<evidence type="ECO:0000313" key="1">
    <source>
        <dbReference type="EMBL" id="MBB6325473.1"/>
    </source>
</evidence>
<sequence>MKANLKRLIGTCFIYAFMMVIPFSCNVDLLCNNSCGCDPLPQASPFEVKSLAAATYDITGKEVTSDDFFPYDQVYKQISIKDYQFITQIEPTPLTGSIPGVAYACSIAPPSSVNSLIGITIYNLKEVELGDGTILKIGDKLNDFFEINSIYDNSSRSIDDFFMEPQLIFLDEKLRLFFTKDPEKETVIEFSIQFLFEKNQELVIKSTLLKIS</sequence>
<dbReference type="EMBL" id="JACIJO010000001">
    <property type="protein sequence ID" value="MBB6325473.1"/>
    <property type="molecule type" value="Genomic_DNA"/>
</dbReference>
<dbReference type="RefSeq" id="WP_184493738.1">
    <property type="nucleotide sequence ID" value="NZ_JACIJO010000001.1"/>
</dbReference>
<accession>A0A841MFB7</accession>
<protein>
    <submittedName>
        <fullName evidence="1">Uncharacterized protein</fullName>
    </submittedName>
</protein>
<gene>
    <name evidence="1" type="ORF">FHS59_001088</name>
</gene>
<comment type="caution">
    <text evidence="1">The sequence shown here is derived from an EMBL/GenBank/DDBJ whole genome shotgun (WGS) entry which is preliminary data.</text>
</comment>
<organism evidence="1 2">
    <name type="scientific">Algoriphagus iocasae</name>
    <dbReference type="NCBI Taxonomy" id="1836499"/>
    <lineage>
        <taxon>Bacteria</taxon>
        <taxon>Pseudomonadati</taxon>
        <taxon>Bacteroidota</taxon>
        <taxon>Cytophagia</taxon>
        <taxon>Cytophagales</taxon>
        <taxon>Cyclobacteriaceae</taxon>
        <taxon>Algoriphagus</taxon>
    </lineage>
</organism>
<reference evidence="1 2" key="1">
    <citation type="submission" date="2020-08" db="EMBL/GenBank/DDBJ databases">
        <title>Genomic Encyclopedia of Type Strains, Phase IV (KMG-IV): sequencing the most valuable type-strain genomes for metagenomic binning, comparative biology and taxonomic classification.</title>
        <authorList>
            <person name="Goeker M."/>
        </authorList>
    </citation>
    <scope>NUCLEOTIDE SEQUENCE [LARGE SCALE GENOMIC DNA]</scope>
    <source>
        <strain evidence="1 2">DSM 102044</strain>
    </source>
</reference>
<keyword evidence="2" id="KW-1185">Reference proteome</keyword>